<evidence type="ECO:0000313" key="2">
    <source>
        <dbReference type="EMBL" id="QES89501.1"/>
    </source>
</evidence>
<dbReference type="Proteomes" id="UP000292424">
    <property type="component" value="Chromosome"/>
</dbReference>
<protein>
    <recommendedName>
        <fullName evidence="1">DUF5689 domain-containing protein</fullName>
    </recommendedName>
</protein>
<dbReference type="EMBL" id="CP044016">
    <property type="protein sequence ID" value="QES89501.1"/>
    <property type="molecule type" value="Genomic_DNA"/>
</dbReference>
<accession>A0A5P2GD34</accession>
<evidence type="ECO:0000259" key="1">
    <source>
        <dbReference type="Pfam" id="PF18942"/>
    </source>
</evidence>
<dbReference type="RefSeq" id="WP_131330444.1">
    <property type="nucleotide sequence ID" value="NZ_CP044016.1"/>
</dbReference>
<evidence type="ECO:0000313" key="3">
    <source>
        <dbReference type="Proteomes" id="UP000292424"/>
    </source>
</evidence>
<dbReference type="InterPro" id="IPR043744">
    <property type="entry name" value="DUF5689"/>
</dbReference>
<feature type="domain" description="DUF5689" evidence="1">
    <location>
        <begin position="279"/>
        <end position="469"/>
    </location>
</feature>
<dbReference type="AlphaFoldDB" id="A0A5P2GD34"/>
<dbReference type="OrthoDB" id="1492759at2"/>
<feature type="domain" description="DUF5689" evidence="1">
    <location>
        <begin position="34"/>
        <end position="261"/>
    </location>
</feature>
<dbReference type="KEGG" id="arac:E0W69_012800"/>
<gene>
    <name evidence="2" type="ORF">E0W69_012800</name>
</gene>
<dbReference type="Pfam" id="PF18942">
    <property type="entry name" value="DUF5689"/>
    <property type="match status" value="2"/>
</dbReference>
<organism evidence="2 3">
    <name type="scientific">Rhizosphaericola mali</name>
    <dbReference type="NCBI Taxonomy" id="2545455"/>
    <lineage>
        <taxon>Bacteria</taxon>
        <taxon>Pseudomonadati</taxon>
        <taxon>Bacteroidota</taxon>
        <taxon>Chitinophagia</taxon>
        <taxon>Chitinophagales</taxon>
        <taxon>Chitinophagaceae</taxon>
        <taxon>Rhizosphaericola</taxon>
    </lineage>
</organism>
<reference evidence="2 3" key="1">
    <citation type="submission" date="2019-09" db="EMBL/GenBank/DDBJ databases">
        <title>Complete genome sequence of Arachidicoccus sp. B3-10 isolated from apple orchard soil.</title>
        <authorList>
            <person name="Kim H.S."/>
            <person name="Han K.-I."/>
            <person name="Suh M.K."/>
            <person name="Lee K.C."/>
            <person name="Eom M.K."/>
            <person name="Kim J.-S."/>
            <person name="Kang S.W."/>
            <person name="Sin Y."/>
            <person name="Lee J.-S."/>
        </authorList>
    </citation>
    <scope>NUCLEOTIDE SEQUENCE [LARGE SCALE GENOMIC DNA]</scope>
    <source>
        <strain evidence="2 3">B3-10</strain>
    </source>
</reference>
<name>A0A5P2GD34_9BACT</name>
<keyword evidence="3" id="KW-1185">Reference proteome</keyword>
<proteinExistence type="predicted"/>
<dbReference type="PROSITE" id="PS51257">
    <property type="entry name" value="PROKAR_LIPOPROTEIN"/>
    <property type="match status" value="1"/>
</dbReference>
<sequence length="673" mass="74065">MKTIALFAISFILTMFYSCSNKYDIPQLSYDSATATITIMELKHLHTVGKFEYITTNEVISGIITADDKSGNFYQTIILQDHTSGIVLKIGGYNNYSEYPIGRKIYIKLKGLYLGDYGNTIQIGGGIDSSIAYNPQLSSIANPLLDQYILKGSFNNNVIPKLVEPEQLTTELYDSLQSCLIQINNIQFAESDVNKTLADTSKLTSAVSYLLSTCTGQDIQLRNSSYSNFANVKTPARNGTITGIYSIYNTTKQIIIRDTSDLNFQNDRCNQQLADTNRITSIATVKNLYSNKSITIPYGTVIKAKVISNYKNEANGNYKLQDEFGNGIILYSTKIPTIELNANLVLDLGGSTLEMFSNELEITNISADKLYTTSPINTVIKPTNIYQIYDSASKWNNSLVQLSNVTISTPTVSSSGRSYTLMDATGSMETFVKSSAGYNLPQGNILSITGYLTMNAGKIQLVTRTNEDISYQNSTTIIAHNIEVNYTFSNVTTISGTIDPTPAPIVTNLQCGNFRAIGLNSNPSASGRFSFTNWPTGATSASNDFTGVIDLNKYYEVTFTPDQNAQLNLDNFSFSIQRSATGPRQWSVRSSLDNFQNDIASSYVGEKVRIVQGNIFQIADRATNTSISNCILELGSNFQNLNKSISFRFYAFNSETTGGSFSLNNVKISGKIQ</sequence>